<feature type="compositionally biased region" description="Polar residues" evidence="1">
    <location>
        <begin position="142"/>
        <end position="160"/>
    </location>
</feature>
<name>A0ABR6EQR7_9SPHI</name>
<proteinExistence type="predicted"/>
<sequence length="320" mass="37264">MKRFEDYKKEVILTYEKKKAEGILPHNLQYPTTAKLKSECLNIFHNRYTEKDSEIFKMLFNERNSKDEYYKALENINSDRFKALYKLLRGNTQNPSDKYIELLAWLIDFQPRPHKPITGYEIGELEKPLPEEKTTPTTTTTSDNPQNDNPINTPTGNENAPTDDPSTDDNDSGDNSTIDPPIDDPEDGPGFPGIPTKLYKTIAVCLLAFLTLSGSYFIYEMKKPKCMYWDGDQYRYISCEERKDYGTIILPVDSFKYAHLKRIKKRSEIRRSDIGKVHYSKINNEVEFYTVNSENPTDTTRKLLPMSAYIYYKYVSPRKK</sequence>
<keyword evidence="2" id="KW-0812">Transmembrane</keyword>
<organism evidence="3 4">
    <name type="scientific">Pedobacter gandavensis</name>
    <dbReference type="NCBI Taxonomy" id="2679963"/>
    <lineage>
        <taxon>Bacteria</taxon>
        <taxon>Pseudomonadati</taxon>
        <taxon>Bacteroidota</taxon>
        <taxon>Sphingobacteriia</taxon>
        <taxon>Sphingobacteriales</taxon>
        <taxon>Sphingobacteriaceae</taxon>
        <taxon>Pedobacter</taxon>
    </lineage>
</organism>
<feature type="compositionally biased region" description="Basic and acidic residues" evidence="1">
    <location>
        <begin position="124"/>
        <end position="134"/>
    </location>
</feature>
<keyword evidence="2" id="KW-0472">Membrane</keyword>
<keyword evidence="4" id="KW-1185">Reference proteome</keyword>
<feature type="transmembrane region" description="Helical" evidence="2">
    <location>
        <begin position="198"/>
        <end position="219"/>
    </location>
</feature>
<reference evidence="3 4" key="1">
    <citation type="submission" date="2019-11" db="EMBL/GenBank/DDBJ databases">
        <title>Description of Pedobacter sp. LMG 31462T.</title>
        <authorList>
            <person name="Carlier A."/>
            <person name="Qi S."/>
            <person name="Vandamme P."/>
        </authorList>
    </citation>
    <scope>NUCLEOTIDE SEQUENCE [LARGE SCALE GENOMIC DNA]</scope>
    <source>
        <strain evidence="3 4">LMG 31462</strain>
    </source>
</reference>
<gene>
    <name evidence="3" type="ORF">GM920_01580</name>
</gene>
<evidence type="ECO:0000256" key="1">
    <source>
        <dbReference type="SAM" id="MobiDB-lite"/>
    </source>
</evidence>
<accession>A0ABR6EQR7</accession>
<evidence type="ECO:0000313" key="3">
    <source>
        <dbReference type="EMBL" id="MBB2147591.1"/>
    </source>
</evidence>
<feature type="region of interest" description="Disordered" evidence="1">
    <location>
        <begin position="118"/>
        <end position="191"/>
    </location>
</feature>
<keyword evidence="2" id="KW-1133">Transmembrane helix</keyword>
<evidence type="ECO:0000313" key="4">
    <source>
        <dbReference type="Proteomes" id="UP000636110"/>
    </source>
</evidence>
<comment type="caution">
    <text evidence="3">The sequence shown here is derived from an EMBL/GenBank/DDBJ whole genome shotgun (WGS) entry which is preliminary data.</text>
</comment>
<protein>
    <submittedName>
        <fullName evidence="3">Uncharacterized protein</fullName>
    </submittedName>
</protein>
<dbReference type="Proteomes" id="UP000636110">
    <property type="component" value="Unassembled WGS sequence"/>
</dbReference>
<dbReference type="RefSeq" id="WP_182952858.1">
    <property type="nucleotide sequence ID" value="NZ_WNXC01000001.1"/>
</dbReference>
<evidence type="ECO:0000256" key="2">
    <source>
        <dbReference type="SAM" id="Phobius"/>
    </source>
</evidence>
<dbReference type="EMBL" id="WNXC01000001">
    <property type="protein sequence ID" value="MBB2147591.1"/>
    <property type="molecule type" value="Genomic_DNA"/>
</dbReference>